<accession>A0A6H1ZKM3</accession>
<evidence type="ECO:0000313" key="1">
    <source>
        <dbReference type="EMBL" id="QJA48476.1"/>
    </source>
</evidence>
<reference evidence="1" key="1">
    <citation type="submission" date="2020-03" db="EMBL/GenBank/DDBJ databases">
        <title>The deep terrestrial virosphere.</title>
        <authorList>
            <person name="Holmfeldt K."/>
            <person name="Nilsson E."/>
            <person name="Simone D."/>
            <person name="Lopez-Fernandez M."/>
            <person name="Wu X."/>
            <person name="de Brujin I."/>
            <person name="Lundin D."/>
            <person name="Andersson A."/>
            <person name="Bertilsson S."/>
            <person name="Dopson M."/>
        </authorList>
    </citation>
    <scope>NUCLEOTIDE SEQUENCE</scope>
    <source>
        <strain evidence="1">TM448A00967</strain>
    </source>
</reference>
<dbReference type="PROSITE" id="PS51257">
    <property type="entry name" value="PROKAR_LIPOPROTEIN"/>
    <property type="match status" value="1"/>
</dbReference>
<gene>
    <name evidence="1" type="ORF">TM448A00967_0005</name>
</gene>
<protein>
    <recommendedName>
        <fullName evidence="2">Lipoprotein</fullName>
    </recommendedName>
</protein>
<evidence type="ECO:0008006" key="2">
    <source>
        <dbReference type="Google" id="ProtNLM"/>
    </source>
</evidence>
<sequence length="216" mass="23459">MRRFAVLSAVALLGACGDSGPSNDVPADVEIVEPDAAPKFGESGPEMARREAADRAAGVGSYWVSGDVATEHSSPGGAVVNRVYYRQKLTAYERRDGWVRTTQDGFTPRWTRLSQLTDTQPPEKPAYAGPADYADDRIMPDAIPNPGEDGLTRADIDIIRKGAKMVLQTRPDCAQIELGDKSVSRANTYYVMCSVNGSVENVFFTRAEVEAATVRR</sequence>
<organism evidence="1">
    <name type="scientific">viral metagenome</name>
    <dbReference type="NCBI Taxonomy" id="1070528"/>
    <lineage>
        <taxon>unclassified sequences</taxon>
        <taxon>metagenomes</taxon>
        <taxon>organismal metagenomes</taxon>
    </lineage>
</organism>
<dbReference type="EMBL" id="MT144086">
    <property type="protein sequence ID" value="QJA48476.1"/>
    <property type="molecule type" value="Genomic_DNA"/>
</dbReference>
<proteinExistence type="predicted"/>
<name>A0A6H1ZKM3_9ZZZZ</name>
<dbReference type="AlphaFoldDB" id="A0A6H1ZKM3"/>